<dbReference type="Proteomes" id="UP001208689">
    <property type="component" value="Chromosome"/>
</dbReference>
<keyword evidence="2" id="KW-1185">Reference proteome</keyword>
<protein>
    <submittedName>
        <fullName evidence="1">Uncharacterized protein</fullName>
    </submittedName>
</protein>
<evidence type="ECO:0000313" key="1">
    <source>
        <dbReference type="EMBL" id="UYP46737.1"/>
    </source>
</evidence>
<name>A0ABY6HV48_9ARCH</name>
<gene>
    <name evidence="1" type="ORF">NEF87_003022</name>
</gene>
<organism evidence="1 2">
    <name type="scientific">Candidatus Lokiarchaeum ossiferum</name>
    <dbReference type="NCBI Taxonomy" id="2951803"/>
    <lineage>
        <taxon>Archaea</taxon>
        <taxon>Promethearchaeati</taxon>
        <taxon>Promethearchaeota</taxon>
        <taxon>Promethearchaeia</taxon>
        <taxon>Promethearchaeales</taxon>
        <taxon>Promethearchaeaceae</taxon>
        <taxon>Candidatus Lokiarchaeum</taxon>
    </lineage>
</organism>
<dbReference type="EMBL" id="CP104013">
    <property type="protein sequence ID" value="UYP46737.1"/>
    <property type="molecule type" value="Genomic_DNA"/>
</dbReference>
<sequence>MGEKITLPNFKAEENVPKKRQVSILSKYQSYPRIIIKSIITLIKKIDQKTGEDTKYKSNYFFNTPDGPITVNVMIESSGGEKIGLMIPFMKDLGNISKAQAIFHLLQMQTGLDLAKLDKAILIYPMGLIGPHGKIGQILENYSDNLIIVNLSDEKSQKILDLATNPFTVEEWLETDFFIYILNQCFPGQSIEFLKKYLLNMPDHPF</sequence>
<reference evidence="1" key="1">
    <citation type="submission" date="2022-09" db="EMBL/GenBank/DDBJ databases">
        <title>Actin cytoskeleton and complex cell architecture in an #Asgard archaeon.</title>
        <authorList>
            <person name="Ponce Toledo R.I."/>
            <person name="Schleper C."/>
            <person name="Rodrigues Oliveira T."/>
            <person name="Wollweber F."/>
            <person name="Xu J."/>
            <person name="Rittmann S."/>
            <person name="Klingl A."/>
            <person name="Pilhofer M."/>
        </authorList>
    </citation>
    <scope>NUCLEOTIDE SEQUENCE</scope>
    <source>
        <strain evidence="1">B-35</strain>
    </source>
</reference>
<evidence type="ECO:0000313" key="2">
    <source>
        <dbReference type="Proteomes" id="UP001208689"/>
    </source>
</evidence>
<proteinExistence type="predicted"/>
<accession>A0ABY6HV48</accession>